<keyword evidence="3" id="KW-1185">Reference proteome</keyword>
<dbReference type="EMBL" id="BAAAWD010000010">
    <property type="protein sequence ID" value="GAA3012739.1"/>
    <property type="molecule type" value="Genomic_DNA"/>
</dbReference>
<proteinExistence type="predicted"/>
<reference evidence="3" key="1">
    <citation type="journal article" date="2019" name="Int. J. Syst. Evol. Microbiol.">
        <title>The Global Catalogue of Microorganisms (GCM) 10K type strain sequencing project: providing services to taxonomists for standard genome sequencing and annotation.</title>
        <authorList>
            <consortium name="The Broad Institute Genomics Platform"/>
            <consortium name="The Broad Institute Genome Sequencing Center for Infectious Disease"/>
            <person name="Wu L."/>
            <person name="Ma J."/>
        </authorList>
    </citation>
    <scope>NUCLEOTIDE SEQUENCE [LARGE SCALE GENOMIC DNA]</scope>
    <source>
        <strain evidence="3">JCM 3106</strain>
    </source>
</reference>
<dbReference type="Proteomes" id="UP001499930">
    <property type="component" value="Unassembled WGS sequence"/>
</dbReference>
<evidence type="ECO:0000313" key="2">
    <source>
        <dbReference type="EMBL" id="GAA3012739.1"/>
    </source>
</evidence>
<comment type="caution">
    <text evidence="2">The sequence shown here is derived from an EMBL/GenBank/DDBJ whole genome shotgun (WGS) entry which is preliminary data.</text>
</comment>
<evidence type="ECO:0000256" key="1">
    <source>
        <dbReference type="SAM" id="MobiDB-lite"/>
    </source>
</evidence>
<feature type="region of interest" description="Disordered" evidence="1">
    <location>
        <begin position="21"/>
        <end position="44"/>
    </location>
</feature>
<protein>
    <submittedName>
        <fullName evidence="2">Uncharacterized protein</fullName>
    </submittedName>
</protein>
<name>A0ABP6KMS7_9ACTN</name>
<dbReference type="RefSeq" id="WP_344897242.1">
    <property type="nucleotide sequence ID" value="NZ_BAAAWD010000010.1"/>
</dbReference>
<gene>
    <name evidence="2" type="ORF">GCM10017559_39680</name>
</gene>
<sequence length="57" mass="5615">MTAYLVGTGGPAADSVRIVVDGRGPGGFTGPPPDRGGHGGPHHVRCPVAVVRTAGRA</sequence>
<evidence type="ECO:0000313" key="3">
    <source>
        <dbReference type="Proteomes" id="UP001499930"/>
    </source>
</evidence>
<organism evidence="2 3">
    <name type="scientific">Streptosporangium longisporum</name>
    <dbReference type="NCBI Taxonomy" id="46187"/>
    <lineage>
        <taxon>Bacteria</taxon>
        <taxon>Bacillati</taxon>
        <taxon>Actinomycetota</taxon>
        <taxon>Actinomycetes</taxon>
        <taxon>Streptosporangiales</taxon>
        <taxon>Streptosporangiaceae</taxon>
        <taxon>Streptosporangium</taxon>
    </lineage>
</organism>
<accession>A0ABP6KMS7</accession>